<keyword evidence="2" id="KW-1185">Reference proteome</keyword>
<dbReference type="AlphaFoldDB" id="A0A0C2IYW1"/>
<name>A0A0C2IYW1_THEKT</name>
<sequence>MNKVILRPNAHFDTKDLDYLHSDHDQHSCIVIMSTSIIMELKIFKNTLEFPGTLLYEFNFTGFRTECTKIFFKRSNFHIKVRIIDVFYNTFEENFIEVIGKMRESTPDSDFQLLNVVITPFESITFSYDSKSINSDFLCFFAEKFIRHAHRTMVPPGLIKVAHMDEYLYDNMVFEVTFTGFYSYGRNNQTLIAERVLLNQIEECKNRTFGFIFIIT</sequence>
<evidence type="ECO:0000313" key="2">
    <source>
        <dbReference type="Proteomes" id="UP000031668"/>
    </source>
</evidence>
<comment type="caution">
    <text evidence="1">The sequence shown here is derived from an EMBL/GenBank/DDBJ whole genome shotgun (WGS) entry which is preliminary data.</text>
</comment>
<evidence type="ECO:0000313" key="1">
    <source>
        <dbReference type="EMBL" id="KII70709.1"/>
    </source>
</evidence>
<dbReference type="Proteomes" id="UP000031668">
    <property type="component" value="Unassembled WGS sequence"/>
</dbReference>
<reference evidence="1 2" key="1">
    <citation type="journal article" date="2014" name="Genome Biol. Evol.">
        <title>The genome of the myxosporean Thelohanellus kitauei shows adaptations to nutrient acquisition within its fish host.</title>
        <authorList>
            <person name="Yang Y."/>
            <person name="Xiong J."/>
            <person name="Zhou Z."/>
            <person name="Huo F."/>
            <person name="Miao W."/>
            <person name="Ran C."/>
            <person name="Liu Y."/>
            <person name="Zhang J."/>
            <person name="Feng J."/>
            <person name="Wang M."/>
            <person name="Wang M."/>
            <person name="Wang L."/>
            <person name="Yao B."/>
        </authorList>
    </citation>
    <scope>NUCLEOTIDE SEQUENCE [LARGE SCALE GENOMIC DNA]</scope>
    <source>
        <strain evidence="1">Wuqing</strain>
    </source>
</reference>
<protein>
    <submittedName>
        <fullName evidence="1">Uncharacterized protein</fullName>
    </submittedName>
</protein>
<dbReference type="EMBL" id="JWZT01001987">
    <property type="protein sequence ID" value="KII70709.1"/>
    <property type="molecule type" value="Genomic_DNA"/>
</dbReference>
<gene>
    <name evidence="1" type="ORF">RF11_09043</name>
</gene>
<organism evidence="1 2">
    <name type="scientific">Thelohanellus kitauei</name>
    <name type="common">Myxosporean</name>
    <dbReference type="NCBI Taxonomy" id="669202"/>
    <lineage>
        <taxon>Eukaryota</taxon>
        <taxon>Metazoa</taxon>
        <taxon>Cnidaria</taxon>
        <taxon>Myxozoa</taxon>
        <taxon>Myxosporea</taxon>
        <taxon>Bivalvulida</taxon>
        <taxon>Platysporina</taxon>
        <taxon>Myxobolidae</taxon>
        <taxon>Thelohanellus</taxon>
    </lineage>
</organism>
<accession>A0A0C2IYW1</accession>
<proteinExistence type="predicted"/>